<evidence type="ECO:0000256" key="2">
    <source>
        <dbReference type="ARBA" id="ARBA00004222"/>
    </source>
</evidence>
<dbReference type="GO" id="GO:0016192">
    <property type="term" value="P:vesicle-mediated transport"/>
    <property type="evidence" value="ECO:0007669"/>
    <property type="project" value="UniProtKB-KW"/>
</dbReference>
<proteinExistence type="inferred from homology"/>
<comment type="function">
    <text evidence="1">Involved in endoplasmic reticulum to Golgi apparatus trafficking at a very early stage.</text>
</comment>
<dbReference type="EMBL" id="JAEPQZ010000007">
    <property type="protein sequence ID" value="KAG2179087.1"/>
    <property type="molecule type" value="Genomic_DNA"/>
</dbReference>
<feature type="region of interest" description="Disordered" evidence="8">
    <location>
        <begin position="458"/>
        <end position="493"/>
    </location>
</feature>
<evidence type="ECO:0000256" key="1">
    <source>
        <dbReference type="ARBA" id="ARBA00001995"/>
    </source>
</evidence>
<evidence type="ECO:0000259" key="11">
    <source>
        <dbReference type="Pfam" id="PF12742"/>
    </source>
</evidence>
<feature type="compositionally biased region" description="Polar residues" evidence="8">
    <location>
        <begin position="467"/>
        <end position="490"/>
    </location>
</feature>
<comment type="subcellular location">
    <subcellularLocation>
        <location evidence="2">Golgi apparatus</location>
        <location evidence="2">cis-Golgi network</location>
    </subcellularLocation>
</comment>
<evidence type="ECO:0000313" key="12">
    <source>
        <dbReference type="EMBL" id="KAG2179087.1"/>
    </source>
</evidence>
<feature type="domain" description="Trafficking protein particle complex subunit 11" evidence="10">
    <location>
        <begin position="380"/>
        <end position="646"/>
    </location>
</feature>
<organism evidence="12 13">
    <name type="scientific">Mortierella isabellina</name>
    <name type="common">Filamentous fungus</name>
    <name type="synonym">Umbelopsis isabellina</name>
    <dbReference type="NCBI Taxonomy" id="91625"/>
    <lineage>
        <taxon>Eukaryota</taxon>
        <taxon>Fungi</taxon>
        <taxon>Fungi incertae sedis</taxon>
        <taxon>Mucoromycota</taxon>
        <taxon>Mucoromycotina</taxon>
        <taxon>Umbelopsidomycetes</taxon>
        <taxon>Umbelopsidales</taxon>
        <taxon>Umbelopsidaceae</taxon>
        <taxon>Umbelopsis</taxon>
    </lineage>
</organism>
<protein>
    <recommendedName>
        <fullName evidence="4">Trafficking protein particle complex subunit 11</fullName>
    </recommendedName>
</protein>
<dbReference type="Pfam" id="PF11817">
    <property type="entry name" value="Foie-gras_1"/>
    <property type="match status" value="1"/>
</dbReference>
<evidence type="ECO:0000256" key="3">
    <source>
        <dbReference type="ARBA" id="ARBA00007051"/>
    </source>
</evidence>
<reference evidence="12" key="1">
    <citation type="submission" date="2020-12" db="EMBL/GenBank/DDBJ databases">
        <title>Metabolic potential, ecology and presence of endohyphal bacteria is reflected in genomic diversity of Mucoromycotina.</title>
        <authorList>
            <person name="Muszewska A."/>
            <person name="Okrasinska A."/>
            <person name="Steczkiewicz K."/>
            <person name="Drgas O."/>
            <person name="Orlowska M."/>
            <person name="Perlinska-Lenart U."/>
            <person name="Aleksandrzak-Piekarczyk T."/>
            <person name="Szatraj K."/>
            <person name="Zielenkiewicz U."/>
            <person name="Pilsyk S."/>
            <person name="Malc E."/>
            <person name="Mieczkowski P."/>
            <person name="Kruszewska J.S."/>
            <person name="Biernat P."/>
            <person name="Pawlowska J."/>
        </authorList>
    </citation>
    <scope>NUCLEOTIDE SEQUENCE</scope>
    <source>
        <strain evidence="12">WA0000067209</strain>
    </source>
</reference>
<evidence type="ECO:0000256" key="7">
    <source>
        <dbReference type="ARBA" id="ARBA00023034"/>
    </source>
</evidence>
<evidence type="ECO:0000256" key="4">
    <source>
        <dbReference type="ARBA" id="ARBA00021520"/>
    </source>
</evidence>
<accession>A0A8H7PRS9</accession>
<dbReference type="PANTHER" id="PTHR14374">
    <property type="entry name" value="FOIE GRAS"/>
    <property type="match status" value="1"/>
</dbReference>
<feature type="domain" description="Gryzun putative trafficking through Golgi" evidence="9">
    <location>
        <begin position="684"/>
        <end position="1001"/>
    </location>
</feature>
<keyword evidence="5" id="KW-0813">Transport</keyword>
<gene>
    <name evidence="12" type="ORF">INT43_001937</name>
</gene>
<dbReference type="AlphaFoldDB" id="A0A8H7PRS9"/>
<keyword evidence="6" id="KW-0931">ER-Golgi transport</keyword>
<dbReference type="OrthoDB" id="6278596at2759"/>
<dbReference type="Pfam" id="PF07919">
    <property type="entry name" value="Gryzun"/>
    <property type="match status" value="1"/>
</dbReference>
<dbReference type="Proteomes" id="UP000654370">
    <property type="component" value="Unassembled WGS sequence"/>
</dbReference>
<evidence type="ECO:0000256" key="5">
    <source>
        <dbReference type="ARBA" id="ARBA00022448"/>
    </source>
</evidence>
<sequence length="1220" mass="139123">MNTYPKEYVQHHVPVMAVYGLSEPKVDADLSKNDTQQPSTPDVDPVPVRRRSSTSSNHLRLRATIVHNLRALLTSRENITLWEAAKHTPASGGSYTSGIPNFRVNFVENDFSLPPKKPTSYQQPSMHPHSALSPLSNQSPLHPDGLVTPQWYEKHFNVYPSTVVGFYDLWDWSMEPGSPPRPKKEVGPLAGHSLADPVEKERDAAMAHGINERRKYFQERGLKFAVVVILNPRHADDPAIEDRLSLLRKLSGLESKNSLFVLPISTSTDATDFLNNLFKSLFESAQVYYNNQVKRVRKKLSRLPSPSVAMRQVTPQNIKETQPLSVPGWICRYEYKIGVFQEFGQDIQGSLKSYDVSYNMLLNMLQPNSGDGSMKFGTRRWKEAWTLADCMNIKICRAYLFQDNSQMALAQLNKHLHALQMFCNDWHIGERTFQYWAWLSKQYRIFAEQIDVATRHGFKPPVPLPNQGHSTSPPLNSSPFLGSGGHSSQADGGVNPGELLQHAGFYYHLAAMCSAERRRRYIEIEKMKTSEIKTEDPTYLIAMKILKEEEQIDHSALTIELLTKGYEQFKKHRNSRMTLYLAAEIAGTYYEAGKYDMALKFFERIGKTYRKEHWHTVLTSILRWSLRCAKELNMTASAIGYLIELLCDDLPMSEEKRIELQNDLEATLMEESDGEKENSEEPLVISMDEINSFLNCNVQFEKKSSYVNESIKFQVAITANKQSPPEAIVFQSLRVTFNNGKWNQIYFHNQDDIEKDDKYRYYNCSDSIYSKETNVWEANTDLQFRNSQIKIFEGKINADHTENLKLDSVILEMNSSSRPVHLTFNVANRVQDARSAGRRKWYLPDSPKPTFIDGRGELSSVDITQKPSRLAISTKHQSPALVDEHYPFSIILENQEATAVEAFVRVEIRTAENQDLGDTIKLKATDDDSDACGVLDINVGQIEANSSKEQPMYIIGRAIPMTRILNISVRYKASSSSNQEAYFEKQETAKINYHKPFEIKFQTYEQTKDCSKVAGFPPELKEKERLLVIAAIRCTSPWNLDVDSIEIEQNEQPSHANLHVRAMPKAPEDDKKVWKKDQVVNSNHLFELTIEDRTAPRSSVDFGALKITWRRVGGGHEQTPLCQTSIPFPPLSFSPSEIRIHRAHFAELQAQVEVSEAFVFSGYKQTKFRVLPFSSQKLRYHCHAILAGHVRLPRLKVDVTNSGEVSGTTDAVVYVKPRRQ</sequence>
<dbReference type="GO" id="GO:0005794">
    <property type="term" value="C:Golgi apparatus"/>
    <property type="evidence" value="ECO:0007669"/>
    <property type="project" value="UniProtKB-SubCell"/>
</dbReference>
<dbReference type="InterPro" id="IPR012880">
    <property type="entry name" value="Gryzun"/>
</dbReference>
<evidence type="ECO:0000256" key="6">
    <source>
        <dbReference type="ARBA" id="ARBA00022892"/>
    </source>
</evidence>
<evidence type="ECO:0000256" key="8">
    <source>
        <dbReference type="SAM" id="MobiDB-lite"/>
    </source>
</evidence>
<evidence type="ECO:0000313" key="13">
    <source>
        <dbReference type="Proteomes" id="UP000654370"/>
    </source>
</evidence>
<keyword evidence="13" id="KW-1185">Reference proteome</keyword>
<feature type="region of interest" description="Disordered" evidence="8">
    <location>
        <begin position="113"/>
        <end position="140"/>
    </location>
</feature>
<evidence type="ECO:0000259" key="10">
    <source>
        <dbReference type="Pfam" id="PF11817"/>
    </source>
</evidence>
<keyword evidence="7" id="KW-0333">Golgi apparatus</keyword>
<feature type="domain" description="Trafficking protein particle complex subunit 11 C-terminal" evidence="11">
    <location>
        <begin position="1151"/>
        <end position="1197"/>
    </location>
</feature>
<comment type="similarity">
    <text evidence="3">Belongs to the TRAPPC11 family.</text>
</comment>
<dbReference type="PANTHER" id="PTHR14374:SF0">
    <property type="entry name" value="TRAFFICKING PROTEIN PARTICLE COMPLEX SUBUNIT 11"/>
    <property type="match status" value="1"/>
</dbReference>
<comment type="caution">
    <text evidence="12">The sequence shown here is derived from an EMBL/GenBank/DDBJ whole genome shotgun (WGS) entry which is preliminary data.</text>
</comment>
<dbReference type="Pfam" id="PF12742">
    <property type="entry name" value="Gryzun-like"/>
    <property type="match status" value="1"/>
</dbReference>
<dbReference type="InterPro" id="IPR021773">
    <property type="entry name" value="TPC11"/>
</dbReference>
<name>A0A8H7PRS9_MORIS</name>
<dbReference type="InterPro" id="IPR025876">
    <property type="entry name" value="TRAPPC11_C"/>
</dbReference>
<feature type="region of interest" description="Disordered" evidence="8">
    <location>
        <begin position="28"/>
        <end position="55"/>
    </location>
</feature>
<evidence type="ECO:0000259" key="9">
    <source>
        <dbReference type="Pfam" id="PF07919"/>
    </source>
</evidence>